<sequence>MEELWQACVSGFQGLGFLCPGKMWRAASCIHPRLIMAGSSSIDDSNWPEVKHINCYAMFMGYLWMAMRGLGLLVVSWTTVLLLGGFVSILDTKDFWYLTVITLVQTAGVFNIHPSENLTTIPGLCINFLRTMNFTITWKALYGFGRYITTALALWRLIEHNYGNSGGGQTTNMNPALGVLYLLALLQEEVNEYKDLVLQGLGIIEKLATDEDNCRVMGDTDDLASMIMRPLSCDLLHRFNHGEWSNIVDASLRVLCTWLDTAMGKRGDKLCSQIALNKEAISAMVTCAGCHEYDTLRTLAMKVLITQIQDQTDPPKKIKDREDIIVQLLDIFMCYRKDDYVTGLAGEKLLVLSKETKSNAKIILQAISCYDVKEIIRLLRTKGNIRICTAGILEGLCSHYTSSDDCFEDLKALILTDLMPEVYPRPLHHNDPYSLSIKNSESITAKVLQLANGAKHKA</sequence>
<accession>N1QVP8</accession>
<dbReference type="AlphaFoldDB" id="N1QVP8"/>
<name>N1QVP8_AEGTA</name>
<dbReference type="PANTHER" id="PTHR33115">
    <property type="entry name" value="ARM REPEAT SUPERFAMILY PROTEIN"/>
    <property type="match status" value="1"/>
</dbReference>
<evidence type="ECO:0000313" key="1">
    <source>
        <dbReference type="EnsemblPlants" id="EMT14668"/>
    </source>
</evidence>
<reference evidence="1" key="1">
    <citation type="submission" date="2015-06" db="UniProtKB">
        <authorList>
            <consortium name="EnsemblPlants"/>
        </authorList>
    </citation>
    <scope>IDENTIFICATION</scope>
</reference>
<dbReference type="EnsemblPlants" id="EMT14668">
    <property type="protein sequence ID" value="EMT14668"/>
    <property type="gene ID" value="F775_04912"/>
</dbReference>
<organism evidence="1">
    <name type="scientific">Aegilops tauschii</name>
    <name type="common">Tausch's goatgrass</name>
    <name type="synonym">Aegilops squarrosa</name>
    <dbReference type="NCBI Taxonomy" id="37682"/>
    <lineage>
        <taxon>Eukaryota</taxon>
        <taxon>Viridiplantae</taxon>
        <taxon>Streptophyta</taxon>
        <taxon>Embryophyta</taxon>
        <taxon>Tracheophyta</taxon>
        <taxon>Spermatophyta</taxon>
        <taxon>Magnoliopsida</taxon>
        <taxon>Liliopsida</taxon>
        <taxon>Poales</taxon>
        <taxon>Poaceae</taxon>
        <taxon>BOP clade</taxon>
        <taxon>Pooideae</taxon>
        <taxon>Triticodae</taxon>
        <taxon>Triticeae</taxon>
        <taxon>Triticinae</taxon>
        <taxon>Aegilops</taxon>
    </lineage>
</organism>
<dbReference type="ExpressionAtlas" id="N1QVP8">
    <property type="expression patterns" value="baseline"/>
</dbReference>
<dbReference type="PANTHER" id="PTHR33115:SF80">
    <property type="entry name" value="DUF4220 DOMAIN-CONTAINING PROTEIN"/>
    <property type="match status" value="1"/>
</dbReference>
<protein>
    <submittedName>
        <fullName evidence="1">Uncharacterized protein</fullName>
    </submittedName>
</protein>
<proteinExistence type="predicted"/>